<dbReference type="PANTHER" id="PTHR48109:SF1">
    <property type="entry name" value="DIHYDROOROTATE DEHYDROGENASE (FUMARATE)"/>
    <property type="match status" value="1"/>
</dbReference>
<organism evidence="11 12">
    <name type="scientific">Lacipirellula parvula</name>
    <dbReference type="NCBI Taxonomy" id="2650471"/>
    <lineage>
        <taxon>Bacteria</taxon>
        <taxon>Pseudomonadati</taxon>
        <taxon>Planctomycetota</taxon>
        <taxon>Planctomycetia</taxon>
        <taxon>Pirellulales</taxon>
        <taxon>Lacipirellulaceae</taxon>
        <taxon>Lacipirellula</taxon>
    </lineage>
</organism>
<feature type="binding site" evidence="9">
    <location>
        <position position="228"/>
    </location>
    <ligand>
        <name>FMN</name>
        <dbReference type="ChEBI" id="CHEBI:58210"/>
    </ligand>
</feature>
<dbReference type="AlphaFoldDB" id="A0A5K7X9W0"/>
<dbReference type="HAMAP" id="MF_00224">
    <property type="entry name" value="DHO_dh_type1"/>
    <property type="match status" value="1"/>
</dbReference>
<proteinExistence type="inferred from homology"/>
<dbReference type="EMBL" id="AP021861">
    <property type="protein sequence ID" value="BBO32657.1"/>
    <property type="molecule type" value="Genomic_DNA"/>
</dbReference>
<dbReference type="EC" id="1.3.-.-" evidence="9"/>
<accession>A0A5K7X9W0</accession>
<dbReference type="Pfam" id="PF01180">
    <property type="entry name" value="DHO_dh"/>
    <property type="match status" value="1"/>
</dbReference>
<feature type="binding site" evidence="9">
    <location>
        <begin position="57"/>
        <end position="58"/>
    </location>
    <ligand>
        <name>FMN</name>
        <dbReference type="ChEBI" id="CHEBI:58210"/>
    </ligand>
</feature>
<evidence type="ECO:0000256" key="7">
    <source>
        <dbReference type="ARBA" id="ARBA00022975"/>
    </source>
</evidence>
<dbReference type="InterPro" id="IPR001295">
    <property type="entry name" value="Dihydroorotate_DH_CS"/>
</dbReference>
<comment type="caution">
    <text evidence="9">Lacks conserved residue(s) required for the propagation of feature annotation.</text>
</comment>
<feature type="binding site" evidence="9">
    <location>
        <position position="139"/>
    </location>
    <ligand>
        <name>substrate</name>
    </ligand>
</feature>
<keyword evidence="12" id="KW-1185">Reference proteome</keyword>
<gene>
    <name evidence="9" type="primary">pyrD</name>
    <name evidence="11" type="ORF">PLANPX_2269</name>
</gene>
<comment type="similarity">
    <text evidence="3 9">Belongs to the dihydroorotate dehydrogenase family. Type 1 subfamily.</text>
</comment>
<dbReference type="PROSITE" id="PS00912">
    <property type="entry name" value="DHODEHASE_2"/>
    <property type="match status" value="1"/>
</dbReference>
<keyword evidence="5 9" id="KW-0285">Flavoprotein</keyword>
<keyword evidence="6 9" id="KW-0288">FMN</keyword>
<feature type="binding site" evidence="9">
    <location>
        <begin position="81"/>
        <end position="85"/>
    </location>
    <ligand>
        <name>substrate</name>
    </ligand>
</feature>
<dbReference type="UniPathway" id="UPA00070"/>
<dbReference type="InterPro" id="IPR033888">
    <property type="entry name" value="DHOD_1B"/>
</dbReference>
<feature type="binding site" evidence="9">
    <location>
        <begin position="203"/>
        <end position="204"/>
    </location>
    <ligand>
        <name>substrate</name>
    </ligand>
</feature>
<feature type="binding site" evidence="9">
    <location>
        <position position="33"/>
    </location>
    <ligand>
        <name>FMN</name>
        <dbReference type="ChEBI" id="CHEBI:58210"/>
    </ligand>
</feature>
<evidence type="ECO:0000313" key="11">
    <source>
        <dbReference type="EMBL" id="BBO32657.1"/>
    </source>
</evidence>
<dbReference type="KEGG" id="lpav:PLANPX_2269"/>
<evidence type="ECO:0000256" key="9">
    <source>
        <dbReference type="HAMAP-Rule" id="MF_00224"/>
    </source>
</evidence>
<dbReference type="GO" id="GO:0044205">
    <property type="term" value="P:'de novo' UMP biosynthetic process"/>
    <property type="evidence" value="ECO:0007669"/>
    <property type="project" value="UniProtKB-UniRule"/>
</dbReference>
<dbReference type="GO" id="GO:0004152">
    <property type="term" value="F:dihydroorotate dehydrogenase activity"/>
    <property type="evidence" value="ECO:0007669"/>
    <property type="project" value="UniProtKB-UniRule"/>
</dbReference>
<dbReference type="FunFam" id="3.20.20.70:FF:000027">
    <property type="entry name" value="Dihydropyrimidine dehydrogenase [NADP(+)]"/>
    <property type="match status" value="1"/>
</dbReference>
<dbReference type="InterPro" id="IPR013785">
    <property type="entry name" value="Aldolase_TIM"/>
</dbReference>
<comment type="cofactor">
    <cofactor evidence="9">
        <name>FMN</name>
        <dbReference type="ChEBI" id="CHEBI:58210"/>
    </cofactor>
    <text evidence="9">Binds 1 FMN per subunit.</text>
</comment>
<comment type="pathway">
    <text evidence="2 9">Pyrimidine metabolism; UMP biosynthesis via de novo pathway.</text>
</comment>
<dbReference type="InterPro" id="IPR012135">
    <property type="entry name" value="Dihydroorotate_DH_1_2"/>
</dbReference>
<dbReference type="NCBIfam" id="TIGR01037">
    <property type="entry name" value="pyrD_sub1_fam"/>
    <property type="match status" value="1"/>
</dbReference>
<comment type="function">
    <text evidence="9">Catalyzes the conversion of dihydroorotate to orotate.</text>
</comment>
<evidence type="ECO:0000256" key="3">
    <source>
        <dbReference type="ARBA" id="ARBA00008008"/>
    </source>
</evidence>
<evidence type="ECO:0000256" key="2">
    <source>
        <dbReference type="ARBA" id="ARBA00004725"/>
    </source>
</evidence>
<feature type="domain" description="Dihydroorotate dehydrogenase catalytic" evidence="10">
    <location>
        <begin position="16"/>
        <end position="295"/>
    </location>
</feature>
<evidence type="ECO:0000313" key="12">
    <source>
        <dbReference type="Proteomes" id="UP000326837"/>
    </source>
</evidence>
<evidence type="ECO:0000256" key="6">
    <source>
        <dbReference type="ARBA" id="ARBA00022643"/>
    </source>
</evidence>
<comment type="catalytic activity">
    <reaction evidence="9">
        <text>(S)-dihydroorotate + A = orotate + AH2</text>
        <dbReference type="Rhea" id="RHEA:18073"/>
        <dbReference type="ChEBI" id="CHEBI:13193"/>
        <dbReference type="ChEBI" id="CHEBI:17499"/>
        <dbReference type="ChEBI" id="CHEBI:30839"/>
        <dbReference type="ChEBI" id="CHEBI:30864"/>
    </reaction>
</comment>
<dbReference type="InterPro" id="IPR050074">
    <property type="entry name" value="DHO_dehydrogenase"/>
</dbReference>
<feature type="active site" description="Nucleophile" evidence="9">
    <location>
        <position position="142"/>
    </location>
</feature>
<dbReference type="Proteomes" id="UP000326837">
    <property type="component" value="Chromosome"/>
</dbReference>
<dbReference type="InterPro" id="IPR024920">
    <property type="entry name" value="Dihydroorotate_DH_1"/>
</dbReference>
<dbReference type="InterPro" id="IPR049622">
    <property type="entry name" value="Dihydroorotate_DH_I"/>
</dbReference>
<comment type="subcellular location">
    <subcellularLocation>
        <location evidence="1 9">Cytoplasm</location>
    </subcellularLocation>
</comment>
<feature type="binding site" evidence="9">
    <location>
        <position position="202"/>
    </location>
    <ligand>
        <name>FMN</name>
        <dbReference type="ChEBI" id="CHEBI:58210"/>
    </ligand>
</feature>
<dbReference type="InterPro" id="IPR005720">
    <property type="entry name" value="Dihydroorotate_DH_cat"/>
</dbReference>
<evidence type="ECO:0000259" key="10">
    <source>
        <dbReference type="Pfam" id="PF01180"/>
    </source>
</evidence>
<reference evidence="12" key="1">
    <citation type="submission" date="2019-10" db="EMBL/GenBank/DDBJ databases">
        <title>Lacipirellula parvula gen. nov., sp. nov., representing a lineage of planctomycetes widespread in freshwater anoxic habitats, and description of the family Lacipirellulaceae.</title>
        <authorList>
            <person name="Dedysh S.N."/>
            <person name="Kulichevskaya I.S."/>
            <person name="Beletsky A.V."/>
            <person name="Rakitin A.L."/>
            <person name="Mardanov A.V."/>
            <person name="Ivanova A.A."/>
            <person name="Saltykova V.X."/>
            <person name="Rijpstra W.I.C."/>
            <person name="Sinninghe Damste J.S."/>
            <person name="Ravin N.V."/>
        </authorList>
    </citation>
    <scope>NUCLEOTIDE SEQUENCE [LARGE SCALE GENOMIC DNA]</scope>
    <source>
        <strain evidence="12">PX69</strain>
    </source>
</reference>
<keyword evidence="8 9" id="KW-0560">Oxidoreductase</keyword>
<dbReference type="GO" id="GO:0006207">
    <property type="term" value="P:'de novo' pyrimidine nucleobase biosynthetic process"/>
    <property type="evidence" value="ECO:0007669"/>
    <property type="project" value="InterPro"/>
</dbReference>
<dbReference type="Gene3D" id="3.20.20.70">
    <property type="entry name" value="Aldolase class I"/>
    <property type="match status" value="1"/>
</dbReference>
<sequence length="317" mass="32716">MTATALPPGSPAAVDLQVTLGRLQLPNPVLVASGTFGYAREMERLVDLSRLGGILPKTVTRQARPGNAPWRTVETPSGMLNAIGLDNDGIDAFLAHHLPYLASRQTPIIVSVAGRSAEEFVEMAAMVGDTEGAAAVELNISCPNVSHGVDFGVNPALCEKLVADCRAACRLPIIAKLTPNVTSIAEIAKAAEAGGADAISLINTVQGMAIDWKRKKPILGNVIGGLSGPAIKPIALRCVFQAAQAVKTPLIGIGGIATVDDVMEFIVAGASAVQLGTVNFYNPTVSMSVLDALPAAIASLGAKSVTEVVGSLQLKRN</sequence>
<dbReference type="PIRSF" id="PIRSF000164">
    <property type="entry name" value="DHO_oxidase"/>
    <property type="match status" value="1"/>
</dbReference>
<dbReference type="NCBIfam" id="NF005574">
    <property type="entry name" value="PRK07259.1"/>
    <property type="match status" value="1"/>
</dbReference>
<protein>
    <recommendedName>
        <fullName evidence="9">Dihydroorotate dehydrogenase</fullName>
        <shortName evidence="9">DHOD</shortName>
        <shortName evidence="9">DHODase</shortName>
        <shortName evidence="9">DHOdehase</shortName>
        <ecNumber evidence="9">1.3.-.-</ecNumber>
    </recommendedName>
</protein>
<evidence type="ECO:0000256" key="4">
    <source>
        <dbReference type="ARBA" id="ARBA00022490"/>
    </source>
</evidence>
<feature type="binding site" evidence="9">
    <location>
        <position position="139"/>
    </location>
    <ligand>
        <name>FMN</name>
        <dbReference type="ChEBI" id="CHEBI:58210"/>
    </ligand>
</feature>
<evidence type="ECO:0000256" key="5">
    <source>
        <dbReference type="ARBA" id="ARBA00022630"/>
    </source>
</evidence>
<feature type="binding site" evidence="9">
    <location>
        <position position="57"/>
    </location>
    <ligand>
        <name>substrate</name>
    </ligand>
</feature>
<name>A0A5K7X9W0_9BACT</name>
<dbReference type="GO" id="GO:0005737">
    <property type="term" value="C:cytoplasm"/>
    <property type="evidence" value="ECO:0007669"/>
    <property type="project" value="UniProtKB-SubCell"/>
</dbReference>
<dbReference type="RefSeq" id="WP_152098584.1">
    <property type="nucleotide sequence ID" value="NZ_AP021861.1"/>
</dbReference>
<feature type="binding site" evidence="9">
    <location>
        <begin position="276"/>
        <end position="277"/>
    </location>
    <ligand>
        <name>FMN</name>
        <dbReference type="ChEBI" id="CHEBI:58210"/>
    </ligand>
</feature>
<evidence type="ECO:0000256" key="1">
    <source>
        <dbReference type="ARBA" id="ARBA00004496"/>
    </source>
</evidence>
<evidence type="ECO:0000256" key="8">
    <source>
        <dbReference type="ARBA" id="ARBA00023002"/>
    </source>
</evidence>
<feature type="binding site" evidence="9">
    <location>
        <begin position="254"/>
        <end position="255"/>
    </location>
    <ligand>
        <name>FMN</name>
        <dbReference type="ChEBI" id="CHEBI:58210"/>
    </ligand>
</feature>
<feature type="binding site" evidence="9">
    <location>
        <position position="176"/>
    </location>
    <ligand>
        <name>FMN</name>
        <dbReference type="ChEBI" id="CHEBI:58210"/>
    </ligand>
</feature>
<dbReference type="SUPFAM" id="SSF51395">
    <property type="entry name" value="FMN-linked oxidoreductases"/>
    <property type="match status" value="1"/>
</dbReference>
<keyword evidence="7 9" id="KW-0665">Pyrimidine biosynthesis</keyword>
<keyword evidence="4 9" id="KW-0963">Cytoplasm</keyword>
<dbReference type="CDD" id="cd04740">
    <property type="entry name" value="DHOD_1B_like"/>
    <property type="match status" value="1"/>
</dbReference>
<dbReference type="PANTHER" id="PTHR48109">
    <property type="entry name" value="DIHYDROOROTATE DEHYDROGENASE (QUINONE), MITOCHONDRIAL-RELATED"/>
    <property type="match status" value="1"/>
</dbReference>